<keyword evidence="2" id="KW-0472">Membrane</keyword>
<accession>A0AA38VVG1</accession>
<reference evidence="3" key="1">
    <citation type="submission" date="2022-07" db="EMBL/GenBank/DDBJ databases">
        <title>Fungi with potential for degradation of polypropylene.</title>
        <authorList>
            <person name="Gostincar C."/>
        </authorList>
    </citation>
    <scope>NUCLEOTIDE SEQUENCE</scope>
    <source>
        <strain evidence="3">EXF-13308</strain>
    </source>
</reference>
<gene>
    <name evidence="3" type="ORF">NKR23_g2483</name>
</gene>
<feature type="transmembrane region" description="Helical" evidence="2">
    <location>
        <begin position="216"/>
        <end position="237"/>
    </location>
</feature>
<dbReference type="GO" id="GO:0071944">
    <property type="term" value="C:cell periphery"/>
    <property type="evidence" value="ECO:0007669"/>
    <property type="project" value="TreeGrafter"/>
</dbReference>
<feature type="region of interest" description="Disordered" evidence="1">
    <location>
        <begin position="1"/>
        <end position="122"/>
    </location>
</feature>
<dbReference type="GO" id="GO:0000324">
    <property type="term" value="C:fungal-type vacuole"/>
    <property type="evidence" value="ECO:0007669"/>
    <property type="project" value="TreeGrafter"/>
</dbReference>
<feature type="compositionally biased region" description="Polar residues" evidence="1">
    <location>
        <begin position="16"/>
        <end position="35"/>
    </location>
</feature>
<dbReference type="PANTHER" id="PTHR36819">
    <property type="entry name" value="REGULATOR OF PHOSPHOLIPASE D SRF1"/>
    <property type="match status" value="1"/>
</dbReference>
<evidence type="ECO:0000256" key="2">
    <source>
        <dbReference type="SAM" id="Phobius"/>
    </source>
</evidence>
<feature type="transmembrane region" description="Helical" evidence="2">
    <location>
        <begin position="329"/>
        <end position="350"/>
    </location>
</feature>
<protein>
    <submittedName>
        <fullName evidence="3">Regulator of phospholipase D SRF1</fullName>
    </submittedName>
</protein>
<dbReference type="PANTHER" id="PTHR36819:SF1">
    <property type="entry name" value="REGULATOR OF PHOSPHOLIPASE D SRF1"/>
    <property type="match status" value="1"/>
</dbReference>
<keyword evidence="4" id="KW-1185">Reference proteome</keyword>
<feature type="transmembrane region" description="Helical" evidence="2">
    <location>
        <begin position="257"/>
        <end position="275"/>
    </location>
</feature>
<sequence length="369" mass="40808">MATVVAPPADPDGPDQRSSVRTGGTGSTAVDNNVARNRAPRTLPPWIDSYEARYGTPTDDQLHLIGEPPRTVQPSHNNAPAPPKRRVSKDGFVDWSTESDDASKKGIPKLPLHKRRRGRGRKWDHLRTAEPVIVPGYVVPASESQWRTFVQSSRYGHLPDEEAEVVDPEILDKLQPGFNTPVDLPSHHAMDQKVLKPTRRSALSKRLWTLLLRHPLVPLTFRLIVLITSIVSLGISARIYDINNDVSGTGPEITQSIVAVVVDCVAVPYVFYMTWDEYTGRPLGLRPATQKISLTLMDLFFIIFKAVSTTLAFEALVYHNTGIEPTKALLKGLATFQLVGLVSWLLNLTVNVFRLVERLGGGEDDGAHV</sequence>
<evidence type="ECO:0000313" key="3">
    <source>
        <dbReference type="EMBL" id="KAJ9154808.1"/>
    </source>
</evidence>
<dbReference type="EMBL" id="JANBVO010000004">
    <property type="protein sequence ID" value="KAJ9154808.1"/>
    <property type="molecule type" value="Genomic_DNA"/>
</dbReference>
<evidence type="ECO:0000256" key="1">
    <source>
        <dbReference type="SAM" id="MobiDB-lite"/>
    </source>
</evidence>
<dbReference type="InterPro" id="IPR037737">
    <property type="entry name" value="Srf1"/>
</dbReference>
<dbReference type="Proteomes" id="UP001174694">
    <property type="component" value="Unassembled WGS sequence"/>
</dbReference>
<keyword evidence="2" id="KW-0812">Transmembrane</keyword>
<evidence type="ECO:0000313" key="4">
    <source>
        <dbReference type="Proteomes" id="UP001174694"/>
    </source>
</evidence>
<dbReference type="AlphaFoldDB" id="A0AA38VVG1"/>
<feature type="transmembrane region" description="Helical" evidence="2">
    <location>
        <begin position="296"/>
        <end position="317"/>
    </location>
</feature>
<organism evidence="3 4">
    <name type="scientific">Pleurostoma richardsiae</name>
    <dbReference type="NCBI Taxonomy" id="41990"/>
    <lineage>
        <taxon>Eukaryota</taxon>
        <taxon>Fungi</taxon>
        <taxon>Dikarya</taxon>
        <taxon>Ascomycota</taxon>
        <taxon>Pezizomycotina</taxon>
        <taxon>Sordariomycetes</taxon>
        <taxon>Sordariomycetidae</taxon>
        <taxon>Calosphaeriales</taxon>
        <taxon>Pleurostomataceae</taxon>
        <taxon>Pleurostoma</taxon>
    </lineage>
</organism>
<name>A0AA38VVG1_9PEZI</name>
<proteinExistence type="predicted"/>
<keyword evidence="2" id="KW-1133">Transmembrane helix</keyword>
<feature type="compositionally biased region" description="Basic residues" evidence="1">
    <location>
        <begin position="111"/>
        <end position="120"/>
    </location>
</feature>
<comment type="caution">
    <text evidence="3">The sequence shown here is derived from an EMBL/GenBank/DDBJ whole genome shotgun (WGS) entry which is preliminary data.</text>
</comment>